<evidence type="ECO:0000313" key="1">
    <source>
        <dbReference type="EMBL" id="EDK23432.1"/>
    </source>
</evidence>
<comment type="caution">
    <text evidence="1">The sequence shown here is derived from an EMBL/GenBank/DDBJ whole genome shotgun (WGS) entry which is preliminary data.</text>
</comment>
<proteinExistence type="predicted"/>
<gene>
    <name evidence="1" type="ORF">RUMTOR_02427</name>
</gene>
<dbReference type="Proteomes" id="UP000003577">
    <property type="component" value="Unassembled WGS sequence"/>
</dbReference>
<protein>
    <submittedName>
        <fullName evidence="1">Uncharacterized protein</fullName>
    </submittedName>
</protein>
<dbReference type="EMBL" id="AAVP02000015">
    <property type="protein sequence ID" value="EDK23432.1"/>
    <property type="molecule type" value="Genomic_DNA"/>
</dbReference>
<reference evidence="1 2" key="1">
    <citation type="submission" date="2007-03" db="EMBL/GenBank/DDBJ databases">
        <authorList>
            <person name="Fulton L."/>
            <person name="Clifton S."/>
            <person name="Fulton B."/>
            <person name="Xu J."/>
            <person name="Minx P."/>
            <person name="Pepin K.H."/>
            <person name="Johnson M."/>
            <person name="Thiruvilangam P."/>
            <person name="Bhonagiri V."/>
            <person name="Nash W.E."/>
            <person name="Mardis E.R."/>
            <person name="Wilson R.K."/>
        </authorList>
    </citation>
    <scope>NUCLEOTIDE SEQUENCE [LARGE SCALE GENOMIC DNA]</scope>
    <source>
        <strain evidence="1 2">ATCC 27756</strain>
    </source>
</reference>
<evidence type="ECO:0000313" key="2">
    <source>
        <dbReference type="Proteomes" id="UP000003577"/>
    </source>
</evidence>
<dbReference type="PaxDb" id="411460-RUMTOR_02427"/>
<organism evidence="1 2">
    <name type="scientific">[Ruminococcus] torques ATCC 27756</name>
    <dbReference type="NCBI Taxonomy" id="411460"/>
    <lineage>
        <taxon>Bacteria</taxon>
        <taxon>Bacillati</taxon>
        <taxon>Bacillota</taxon>
        <taxon>Clostridia</taxon>
        <taxon>Lachnospirales</taxon>
        <taxon>Lachnospiraceae</taxon>
        <taxon>Mediterraneibacter</taxon>
    </lineage>
</organism>
<name>A5KQ90_9FIRM</name>
<dbReference type="HOGENOM" id="CLU_3391184_0_0_9"/>
<dbReference type="AlphaFoldDB" id="A5KQ90"/>
<accession>A5KQ90</accession>
<sequence>MRFWKYRKKNKSAVTGCADKRYRMFKGVMACS</sequence>
<reference evidence="1 2" key="2">
    <citation type="submission" date="2007-04" db="EMBL/GenBank/DDBJ databases">
        <title>Draft genome sequence of Ruminococcus torques (ATCC 27756).</title>
        <authorList>
            <person name="Sudarsanam P."/>
            <person name="Ley R."/>
            <person name="Guruge J."/>
            <person name="Turnbaugh P.J."/>
            <person name="Mahowald M."/>
            <person name="Liep D."/>
            <person name="Gordon J."/>
        </authorList>
    </citation>
    <scope>NUCLEOTIDE SEQUENCE [LARGE SCALE GENOMIC DNA]</scope>
    <source>
        <strain evidence="1 2">ATCC 27756</strain>
    </source>
</reference>